<organism evidence="1 2">
    <name type="scientific">Araneus ventricosus</name>
    <name type="common">Orbweaver spider</name>
    <name type="synonym">Epeira ventricosa</name>
    <dbReference type="NCBI Taxonomy" id="182803"/>
    <lineage>
        <taxon>Eukaryota</taxon>
        <taxon>Metazoa</taxon>
        <taxon>Ecdysozoa</taxon>
        <taxon>Arthropoda</taxon>
        <taxon>Chelicerata</taxon>
        <taxon>Arachnida</taxon>
        <taxon>Araneae</taxon>
        <taxon>Araneomorphae</taxon>
        <taxon>Entelegynae</taxon>
        <taxon>Araneoidea</taxon>
        <taxon>Araneidae</taxon>
        <taxon>Araneus</taxon>
    </lineage>
</organism>
<gene>
    <name evidence="1" type="ORF">AVEN_188846_1</name>
</gene>
<dbReference type="AlphaFoldDB" id="A0A4Y2BV09"/>
<comment type="caution">
    <text evidence="1">The sequence shown here is derived from an EMBL/GenBank/DDBJ whole genome shotgun (WGS) entry which is preliminary data.</text>
</comment>
<sequence>MKVIIILILTVNKRVSLWLKSQSRVLTCIVKELSFALSKVRGPSTEIAPIRKKIVLNDRQAFPSSNRNEVLANQRAAIGLPKYSPTMLRSSTLFMEMMKRLHKDQLQSRLKSKGRERFL</sequence>
<protein>
    <submittedName>
        <fullName evidence="1">Uncharacterized protein</fullName>
    </submittedName>
</protein>
<dbReference type="Proteomes" id="UP000499080">
    <property type="component" value="Unassembled WGS sequence"/>
</dbReference>
<name>A0A4Y2BV09_ARAVE</name>
<reference evidence="1 2" key="1">
    <citation type="journal article" date="2019" name="Sci. Rep.">
        <title>Orb-weaving spider Araneus ventricosus genome elucidates the spidroin gene catalogue.</title>
        <authorList>
            <person name="Kono N."/>
            <person name="Nakamura H."/>
            <person name="Ohtoshi R."/>
            <person name="Moran D.A.P."/>
            <person name="Shinohara A."/>
            <person name="Yoshida Y."/>
            <person name="Fujiwara M."/>
            <person name="Mori M."/>
            <person name="Tomita M."/>
            <person name="Arakawa K."/>
        </authorList>
    </citation>
    <scope>NUCLEOTIDE SEQUENCE [LARGE SCALE GENOMIC DNA]</scope>
</reference>
<dbReference type="EMBL" id="BGPR01000108">
    <property type="protein sequence ID" value="GBL95116.1"/>
    <property type="molecule type" value="Genomic_DNA"/>
</dbReference>
<keyword evidence="2" id="KW-1185">Reference proteome</keyword>
<accession>A0A4Y2BV09</accession>
<evidence type="ECO:0000313" key="2">
    <source>
        <dbReference type="Proteomes" id="UP000499080"/>
    </source>
</evidence>
<proteinExistence type="predicted"/>
<evidence type="ECO:0000313" key="1">
    <source>
        <dbReference type="EMBL" id="GBL95116.1"/>
    </source>
</evidence>